<evidence type="ECO:0000313" key="2">
    <source>
        <dbReference type="EMBL" id="KAL3658906.1"/>
    </source>
</evidence>
<gene>
    <name evidence="2" type="ORF">V7S43_016049</name>
</gene>
<dbReference type="AlphaFoldDB" id="A0ABD3EXJ2"/>
<feature type="region of interest" description="Disordered" evidence="1">
    <location>
        <begin position="191"/>
        <end position="234"/>
    </location>
</feature>
<dbReference type="EMBL" id="JBIMZQ010000050">
    <property type="protein sequence ID" value="KAL3658906.1"/>
    <property type="molecule type" value="Genomic_DNA"/>
</dbReference>
<evidence type="ECO:0008006" key="4">
    <source>
        <dbReference type="Google" id="ProtNLM"/>
    </source>
</evidence>
<sequence length="322" mass="36268">MATLDVNIPPDWLRTPDFEKRSELLEARKQDRQALALAIEPPFSCDSKYARSNKIFRDSYRQSGAFVPSPRQQELSLPHPRVTCSGSPTKSALFAKRQHDKRLESLKFEPTEVERLRDIPKVDRLENWWKRPAPGYVEDPTNSAFGKESLRLELARHRKELGPVDPAKIRSPASVDSRRFLREKRRQLADKVTHLTHQLPKDYTGTDSEAVRTSDLNPQERRGVTGASSPESTWALPMSPIQISKTRTSPRRAKENLVLESSSQRVLLDQFKSCQLSASRPLSSSLKGNGNDGCSAAPLSPITTAYDSTRSRNAFIRCGGFT</sequence>
<proteinExistence type="predicted"/>
<protein>
    <recommendedName>
        <fullName evidence="4">Enkurin domain-containing protein</fullName>
    </recommendedName>
</protein>
<reference evidence="2 3" key="1">
    <citation type="submission" date="2024-09" db="EMBL/GenBank/DDBJ databases">
        <title>Genome sequencing and assembly of Phytophthora oleae, isolate VK10A, causative agent of rot of olive drupes.</title>
        <authorList>
            <person name="Conti Taguali S."/>
            <person name="Riolo M."/>
            <person name="La Spada F."/>
            <person name="Cacciola S.O."/>
            <person name="Dionisio G."/>
        </authorList>
    </citation>
    <scope>NUCLEOTIDE SEQUENCE [LARGE SCALE GENOMIC DNA]</scope>
    <source>
        <strain evidence="2 3">VK10A</strain>
    </source>
</reference>
<dbReference type="Proteomes" id="UP001632037">
    <property type="component" value="Unassembled WGS sequence"/>
</dbReference>
<evidence type="ECO:0000256" key="1">
    <source>
        <dbReference type="SAM" id="MobiDB-lite"/>
    </source>
</evidence>
<accession>A0ABD3EXJ2</accession>
<comment type="caution">
    <text evidence="2">The sequence shown here is derived from an EMBL/GenBank/DDBJ whole genome shotgun (WGS) entry which is preliminary data.</text>
</comment>
<organism evidence="2 3">
    <name type="scientific">Phytophthora oleae</name>
    <dbReference type="NCBI Taxonomy" id="2107226"/>
    <lineage>
        <taxon>Eukaryota</taxon>
        <taxon>Sar</taxon>
        <taxon>Stramenopiles</taxon>
        <taxon>Oomycota</taxon>
        <taxon>Peronosporomycetes</taxon>
        <taxon>Peronosporales</taxon>
        <taxon>Peronosporaceae</taxon>
        <taxon>Phytophthora</taxon>
    </lineage>
</organism>
<keyword evidence="3" id="KW-1185">Reference proteome</keyword>
<name>A0ABD3EXJ2_9STRA</name>
<evidence type="ECO:0000313" key="3">
    <source>
        <dbReference type="Proteomes" id="UP001632037"/>
    </source>
</evidence>